<dbReference type="Proteomes" id="UP001229421">
    <property type="component" value="Unassembled WGS sequence"/>
</dbReference>
<keyword evidence="3" id="KW-1185">Reference proteome</keyword>
<protein>
    <submittedName>
        <fullName evidence="2">Uncharacterized protein</fullName>
    </submittedName>
</protein>
<accession>A0AAD8JZ35</accession>
<organism evidence="2 3">
    <name type="scientific">Tagetes erecta</name>
    <name type="common">African marigold</name>
    <dbReference type="NCBI Taxonomy" id="13708"/>
    <lineage>
        <taxon>Eukaryota</taxon>
        <taxon>Viridiplantae</taxon>
        <taxon>Streptophyta</taxon>
        <taxon>Embryophyta</taxon>
        <taxon>Tracheophyta</taxon>
        <taxon>Spermatophyta</taxon>
        <taxon>Magnoliopsida</taxon>
        <taxon>eudicotyledons</taxon>
        <taxon>Gunneridae</taxon>
        <taxon>Pentapetalae</taxon>
        <taxon>asterids</taxon>
        <taxon>campanulids</taxon>
        <taxon>Asterales</taxon>
        <taxon>Asteraceae</taxon>
        <taxon>Asteroideae</taxon>
        <taxon>Heliantheae alliance</taxon>
        <taxon>Tageteae</taxon>
        <taxon>Tagetes</taxon>
    </lineage>
</organism>
<dbReference type="AlphaFoldDB" id="A0AAD8JZ35"/>
<dbReference type="PANTHER" id="PTHR31973">
    <property type="entry name" value="POLYPROTEIN, PUTATIVE-RELATED"/>
    <property type="match status" value="1"/>
</dbReference>
<evidence type="ECO:0000313" key="3">
    <source>
        <dbReference type="Proteomes" id="UP001229421"/>
    </source>
</evidence>
<name>A0AAD8JZ35_TARER</name>
<feature type="region of interest" description="Disordered" evidence="1">
    <location>
        <begin position="189"/>
        <end position="208"/>
    </location>
</feature>
<gene>
    <name evidence="2" type="ORF">QVD17_35269</name>
</gene>
<dbReference type="EMBL" id="JAUHHV010000009">
    <property type="protein sequence ID" value="KAK1413495.1"/>
    <property type="molecule type" value="Genomic_DNA"/>
</dbReference>
<evidence type="ECO:0000313" key="2">
    <source>
        <dbReference type="EMBL" id="KAK1413495.1"/>
    </source>
</evidence>
<feature type="region of interest" description="Disordered" evidence="1">
    <location>
        <begin position="112"/>
        <end position="141"/>
    </location>
</feature>
<sequence length="340" mass="38973">MDKMSYFEIADDYVMDCGSYKTKDFLMYYLNTKFEEGLVQLKDDKDVNEMLKKHSNVLDVYTTAAQMSTLEAQLEAQPSMVATHISPTKTTNSSQNEIIVSETQQPFSLYDSFEESGLGSDTNEDETHEKDEINYSDIDDDGELKTSQTALLIYGKELELLKKNLVENFLIGSSEHVVETHNTNVDETYSSYEESDGDVNSPGESEEDDIRGKKYKVIVPVVDEVTDWSKWEWVVRNKVCYKCCFQRGYLQEEHGKNIQLTADFIADEMLSIFKARPHWPAKKIQGVKEKYKVIIGKWMAYKAKSYAHKKLHGSMKDHYSNMGSYLKALKDANPNSTFSL</sequence>
<comment type="caution">
    <text evidence="2">The sequence shown here is derived from an EMBL/GenBank/DDBJ whole genome shotgun (WGS) entry which is preliminary data.</text>
</comment>
<dbReference type="PANTHER" id="PTHR31973:SF197">
    <property type="entry name" value="SWIM-TYPE DOMAIN-CONTAINING PROTEIN"/>
    <property type="match status" value="1"/>
</dbReference>
<evidence type="ECO:0000256" key="1">
    <source>
        <dbReference type="SAM" id="MobiDB-lite"/>
    </source>
</evidence>
<proteinExistence type="predicted"/>
<reference evidence="2" key="1">
    <citation type="journal article" date="2023" name="bioRxiv">
        <title>Improved chromosome-level genome assembly for marigold (Tagetes erecta).</title>
        <authorList>
            <person name="Jiang F."/>
            <person name="Yuan L."/>
            <person name="Wang S."/>
            <person name="Wang H."/>
            <person name="Xu D."/>
            <person name="Wang A."/>
            <person name="Fan W."/>
        </authorList>
    </citation>
    <scope>NUCLEOTIDE SEQUENCE</scope>
    <source>
        <strain evidence="2">WSJ</strain>
        <tissue evidence="2">Leaf</tissue>
    </source>
</reference>